<proteinExistence type="predicted"/>
<accession>A0A939IPL8</accession>
<dbReference type="InterPro" id="IPR011008">
    <property type="entry name" value="Dimeric_a/b-barrel"/>
</dbReference>
<protein>
    <submittedName>
        <fullName evidence="2">DUF3291 domain-containing protein</fullName>
    </submittedName>
</protein>
<evidence type="ECO:0000313" key="3">
    <source>
        <dbReference type="Proteomes" id="UP000664654"/>
    </source>
</evidence>
<dbReference type="Pfam" id="PF11695">
    <property type="entry name" value="DUF3291"/>
    <property type="match status" value="1"/>
</dbReference>
<name>A0A939IPL8_9ALTE</name>
<gene>
    <name evidence="2" type="ORF">J0A66_20275</name>
</gene>
<dbReference type="RefSeq" id="WP_206575691.1">
    <property type="nucleotide sequence ID" value="NZ_JAFKCV010000020.1"/>
</dbReference>
<comment type="caution">
    <text evidence="2">The sequence shown here is derived from an EMBL/GenBank/DDBJ whole genome shotgun (WGS) entry which is preliminary data.</text>
</comment>
<dbReference type="Proteomes" id="UP000664654">
    <property type="component" value="Unassembled WGS sequence"/>
</dbReference>
<dbReference type="EMBL" id="JAFKCV010000020">
    <property type="protein sequence ID" value="MBN7827578.1"/>
    <property type="molecule type" value="Genomic_DNA"/>
</dbReference>
<dbReference type="InterPro" id="IPR021708">
    <property type="entry name" value="DUF3291"/>
</dbReference>
<dbReference type="AlphaFoldDB" id="A0A939IPL8"/>
<keyword evidence="3" id="KW-1185">Reference proteome</keyword>
<evidence type="ECO:0000259" key="1">
    <source>
        <dbReference type="Pfam" id="PF11695"/>
    </source>
</evidence>
<feature type="domain" description="DUF3291" evidence="1">
    <location>
        <begin position="3"/>
        <end position="140"/>
    </location>
</feature>
<dbReference type="SUPFAM" id="SSF54909">
    <property type="entry name" value="Dimeric alpha+beta barrel"/>
    <property type="match status" value="1"/>
</dbReference>
<reference evidence="2" key="1">
    <citation type="submission" date="2021-03" db="EMBL/GenBank/DDBJ databases">
        <title>novel species isolated from a fishpond in China.</title>
        <authorList>
            <person name="Lu H."/>
            <person name="Cai Z."/>
        </authorList>
    </citation>
    <scope>NUCLEOTIDE SEQUENCE</scope>
    <source>
        <strain evidence="2">JCM 30855</strain>
    </source>
</reference>
<organism evidence="2 3">
    <name type="scientific">Bowmanella dokdonensis</name>
    <dbReference type="NCBI Taxonomy" id="751969"/>
    <lineage>
        <taxon>Bacteria</taxon>
        <taxon>Pseudomonadati</taxon>
        <taxon>Pseudomonadota</taxon>
        <taxon>Gammaproteobacteria</taxon>
        <taxon>Alteromonadales</taxon>
        <taxon>Alteromonadaceae</taxon>
        <taxon>Bowmanella</taxon>
    </lineage>
</organism>
<sequence length="153" mass="17691">MHLAQLDIARPLYPLDAPQIKDFVDNLEFINGIAEHSPGFIWRLQDESGDATAIQAFEAPEVIVNMSVWTSPEMLKDFMFKTAHRSFFRRKAQWFERMPQASYVLWWIPEGHIPPLPEALARLEYLRQHGESPFAFSFKQLYPASAQPDTTTP</sequence>
<evidence type="ECO:0000313" key="2">
    <source>
        <dbReference type="EMBL" id="MBN7827578.1"/>
    </source>
</evidence>